<evidence type="ECO:0000256" key="1">
    <source>
        <dbReference type="SAM" id="MobiDB-lite"/>
    </source>
</evidence>
<dbReference type="AlphaFoldDB" id="A0A9X3XEK3"/>
<dbReference type="Proteomes" id="UP001151081">
    <property type="component" value="Unassembled WGS sequence"/>
</dbReference>
<dbReference type="RefSeq" id="WP_272428124.1">
    <property type="nucleotide sequence ID" value="NZ_JAGTJJ010000086.1"/>
</dbReference>
<evidence type="ECO:0008006" key="4">
    <source>
        <dbReference type="Google" id="ProtNLM"/>
    </source>
</evidence>
<reference evidence="2 3" key="1">
    <citation type="submission" date="2021-04" db="EMBL/GenBank/DDBJ databases">
        <title>Genome analysis of Polyangium sp.</title>
        <authorList>
            <person name="Li Y."/>
            <person name="Wang J."/>
        </authorList>
    </citation>
    <scope>NUCLEOTIDE SEQUENCE [LARGE SCALE GENOMIC DNA]</scope>
    <source>
        <strain evidence="2 3">SDU14</strain>
    </source>
</reference>
<evidence type="ECO:0000313" key="3">
    <source>
        <dbReference type="Proteomes" id="UP001151081"/>
    </source>
</evidence>
<dbReference type="EMBL" id="JAGTJJ010000086">
    <property type="protein sequence ID" value="MDC3988877.1"/>
    <property type="molecule type" value="Genomic_DNA"/>
</dbReference>
<dbReference type="PROSITE" id="PS51257">
    <property type="entry name" value="PROKAR_LIPOPROTEIN"/>
    <property type="match status" value="1"/>
</dbReference>
<evidence type="ECO:0000313" key="2">
    <source>
        <dbReference type="EMBL" id="MDC3988877.1"/>
    </source>
</evidence>
<name>A0A9X3XEK3_9BACT</name>
<protein>
    <recommendedName>
        <fullName evidence="4">Lipoprotein</fullName>
    </recommendedName>
</protein>
<gene>
    <name evidence="2" type="ORF">KEG57_50895</name>
</gene>
<organism evidence="2 3">
    <name type="scientific">Polyangium jinanense</name>
    <dbReference type="NCBI Taxonomy" id="2829994"/>
    <lineage>
        <taxon>Bacteria</taxon>
        <taxon>Pseudomonadati</taxon>
        <taxon>Myxococcota</taxon>
        <taxon>Polyangia</taxon>
        <taxon>Polyangiales</taxon>
        <taxon>Polyangiaceae</taxon>
        <taxon>Polyangium</taxon>
    </lineage>
</organism>
<accession>A0A9X3XEK3</accession>
<feature type="compositionally biased region" description="Low complexity" evidence="1">
    <location>
        <begin position="59"/>
        <end position="75"/>
    </location>
</feature>
<feature type="region of interest" description="Disordered" evidence="1">
    <location>
        <begin position="20"/>
        <end position="91"/>
    </location>
</feature>
<proteinExistence type="predicted"/>
<comment type="caution">
    <text evidence="2">The sequence shown here is derived from an EMBL/GenBank/DDBJ whole genome shotgun (WGS) entry which is preliminary data.</text>
</comment>
<sequence>MPFAKRALVGGVSLALTLAGAGCRRPPPKKDKPLPQAPPSASAETLSAPSAEPDEEEAPAGSAASAGSAAPAGSGALAGAGGGNTKKRKPRTGARFLIDGPEQPIAIGGAATVYSKGVIWRLSGNAAQVSLFGPDGPAPGPSEPERARKWPRGRVAVAEDASGVMHTYWVEGSGLVRSALDAAGKLGAPEVVANDAVPGTSPSALRTGGRDAVAYLAAPNARNGERHGRLWVEGGGILELSPEGSGATSISLVSVGEGQVVAMWLDARSAMTPVHARRFEIREKTTALAADDVVFVGGPPEGYPELVGARAGNSAAGLLPLATDKGFALHDILVDWNGKAKIKTLDYPNGMDTAPVAAAPACGETIVVYARPEAKEPGSPQVLEIATLGGSGAIEAQEVAAYPGQVLELHAAAADANTIWVVYTAGTKSFAMRLGCGAKAVAPATPKGK</sequence>
<keyword evidence="3" id="KW-1185">Reference proteome</keyword>